<dbReference type="Proteomes" id="UP001054884">
    <property type="component" value="Unassembled WGS sequence"/>
</dbReference>
<evidence type="ECO:0000313" key="2">
    <source>
        <dbReference type="Proteomes" id="UP001054884"/>
    </source>
</evidence>
<protein>
    <submittedName>
        <fullName evidence="1">Uncharacterized protein</fullName>
    </submittedName>
</protein>
<dbReference type="AlphaFoldDB" id="A0ABD0AFD7"/>
<sequence>MWTTFPRAAKVDPGFDQTYPQGVEKVFDRVWTVDKSAKKPVDCREKIFSRSAFCPQAGDQVQAV</sequence>
<evidence type="ECO:0000313" key="1">
    <source>
        <dbReference type="EMBL" id="GHN33801.1"/>
    </source>
</evidence>
<proteinExistence type="predicted"/>
<dbReference type="EMBL" id="BNHY01000017">
    <property type="protein sequence ID" value="GHN33801.1"/>
    <property type="molecule type" value="Genomic_DNA"/>
</dbReference>
<reference evidence="1 2" key="1">
    <citation type="journal article" date="2022" name="J. Dairy Sci.">
        <title>Genetic diversity of Lactobacillus delbrueckii isolated from raw milk in Hokkaido, Japan.</title>
        <authorList>
            <person name="Tsuchihashi H."/>
            <person name="Ichikawa A."/>
            <person name="Takeda M."/>
            <person name="Koizumi A."/>
            <person name="Mizoguchi C."/>
            <person name="Ishida T."/>
            <person name="Kimura K."/>
        </authorList>
    </citation>
    <scope>NUCLEOTIDE SEQUENCE [LARGE SCALE GENOMIC DNA]</scope>
    <source>
        <strain evidence="1 2">ME-791</strain>
    </source>
</reference>
<comment type="caution">
    <text evidence="1">The sequence shown here is derived from an EMBL/GenBank/DDBJ whole genome shotgun (WGS) entry which is preliminary data.</text>
</comment>
<accession>A0ABD0AFD7</accession>
<organism evidence="1 2">
    <name type="scientific">Lactobacillus delbrueckii</name>
    <dbReference type="NCBI Taxonomy" id="1584"/>
    <lineage>
        <taxon>Bacteria</taxon>
        <taxon>Bacillati</taxon>
        <taxon>Bacillota</taxon>
        <taxon>Bacilli</taxon>
        <taxon>Lactobacillales</taxon>
        <taxon>Lactobacillaceae</taxon>
        <taxon>Lactobacillus</taxon>
    </lineage>
</organism>
<name>A0ABD0AFD7_9LACO</name>
<gene>
    <name evidence="1" type="ORF">ME791_09530</name>
</gene>